<protein>
    <submittedName>
        <fullName evidence="3">Type 1 glutamine amidotransferase</fullName>
    </submittedName>
</protein>
<dbReference type="Proteomes" id="UP000320813">
    <property type="component" value="Unassembled WGS sequence"/>
</dbReference>
<dbReference type="InterPro" id="IPR029062">
    <property type="entry name" value="Class_I_gatase-like"/>
</dbReference>
<dbReference type="Pfam" id="PF01965">
    <property type="entry name" value="DJ-1_PfpI"/>
    <property type="match status" value="1"/>
</dbReference>
<dbReference type="InterPro" id="IPR006286">
    <property type="entry name" value="C56_PfpI-like"/>
</dbReference>
<evidence type="ECO:0000313" key="4">
    <source>
        <dbReference type="Proteomes" id="UP000320813"/>
    </source>
</evidence>
<evidence type="ECO:0000256" key="1">
    <source>
        <dbReference type="ARBA" id="ARBA00008542"/>
    </source>
</evidence>
<dbReference type="NCBIfam" id="TIGR01382">
    <property type="entry name" value="PfpI"/>
    <property type="match status" value="1"/>
</dbReference>
<dbReference type="GO" id="GO:0016740">
    <property type="term" value="F:transferase activity"/>
    <property type="evidence" value="ECO:0007669"/>
    <property type="project" value="UniProtKB-KW"/>
</dbReference>
<gene>
    <name evidence="3" type="ORF">EVJ47_03515</name>
</gene>
<sequence length="176" mass="19345">MAKLLKALIISADDFEDTELLVPYYRLKEEGVQIDIAGVKKGRIKGKHGYEVEANKALGEINPDDYDMLILPGGKAPETVRKDKDAVRIAKSFFEKEKPVAAICHGPQTLITAGLLKGRQATSYKTVAPELKEAGALYIDKDVVVDGNLVTSRQPSDLPAFLKETIKKLNEIKNPL</sequence>
<keyword evidence="3" id="KW-0315">Glutamine amidotransferase</keyword>
<name>A0A519BDK6_9DELT</name>
<comment type="caution">
    <text evidence="3">The sequence shown here is derived from an EMBL/GenBank/DDBJ whole genome shotgun (WGS) entry which is preliminary data.</text>
</comment>
<dbReference type="InterPro" id="IPR002818">
    <property type="entry name" value="DJ-1/PfpI"/>
</dbReference>
<dbReference type="EMBL" id="SGBD01000001">
    <property type="protein sequence ID" value="RZD15353.1"/>
    <property type="molecule type" value="Genomic_DNA"/>
</dbReference>
<dbReference type="Gene3D" id="3.40.50.880">
    <property type="match status" value="1"/>
</dbReference>
<proteinExistence type="inferred from homology"/>
<evidence type="ECO:0000313" key="3">
    <source>
        <dbReference type="EMBL" id="RZD15353.1"/>
    </source>
</evidence>
<evidence type="ECO:0000259" key="2">
    <source>
        <dbReference type="Pfam" id="PF01965"/>
    </source>
</evidence>
<dbReference type="PANTHER" id="PTHR42733">
    <property type="entry name" value="DJ-1 PROTEIN"/>
    <property type="match status" value="1"/>
</dbReference>
<dbReference type="SUPFAM" id="SSF52317">
    <property type="entry name" value="Class I glutamine amidotransferase-like"/>
    <property type="match status" value="1"/>
</dbReference>
<feature type="domain" description="DJ-1/PfpI" evidence="2">
    <location>
        <begin position="6"/>
        <end position="167"/>
    </location>
</feature>
<comment type="similarity">
    <text evidence="1">Belongs to the peptidase C56 family.</text>
</comment>
<dbReference type="PANTHER" id="PTHR42733:SF2">
    <property type="entry name" value="DJ-1_THIJ_PFPI FAMILY PROTEIN"/>
    <property type="match status" value="1"/>
</dbReference>
<accession>A0A519BDK6</accession>
<dbReference type="AlphaFoldDB" id="A0A519BDK6"/>
<keyword evidence="3" id="KW-0808">Transferase</keyword>
<organism evidence="3 4">
    <name type="scientific">Candidatus Acidulodesulfobacterium ferriphilum</name>
    <dbReference type="NCBI Taxonomy" id="2597223"/>
    <lineage>
        <taxon>Bacteria</taxon>
        <taxon>Deltaproteobacteria</taxon>
        <taxon>Candidatus Acidulodesulfobacterales</taxon>
        <taxon>Candidatus Acidulodesulfobacterium</taxon>
    </lineage>
</organism>
<dbReference type="PROSITE" id="PS51276">
    <property type="entry name" value="PEPTIDASE_C56_PFPI"/>
    <property type="match status" value="1"/>
</dbReference>
<dbReference type="CDD" id="cd03134">
    <property type="entry name" value="GATase1_PfpI_like"/>
    <property type="match status" value="1"/>
</dbReference>
<reference evidence="3 4" key="1">
    <citation type="submission" date="2019-01" db="EMBL/GenBank/DDBJ databases">
        <title>Insights into ecological role of a new deltaproteobacterial order Candidatus Sinidesulfobacterales (Sva0485) by metagenomics and metatranscriptomics.</title>
        <authorList>
            <person name="Tan S."/>
            <person name="Liu J."/>
            <person name="Fang Y."/>
            <person name="Hedlund B.P."/>
            <person name="Lian Z.H."/>
            <person name="Huang L.Y."/>
            <person name="Li J.T."/>
            <person name="Huang L.N."/>
            <person name="Li W.J."/>
            <person name="Jiang H.C."/>
            <person name="Dong H.L."/>
            <person name="Shu W.S."/>
        </authorList>
    </citation>
    <scope>NUCLEOTIDE SEQUENCE [LARGE SCALE GENOMIC DNA]</scope>
    <source>
        <strain evidence="3">AP3</strain>
    </source>
</reference>